<proteinExistence type="predicted"/>
<sequence length="231" mass="26160">MERGEVRNYHNQHQQQQQQQQRGVVCRTTTPSEADFPLQWGSRRRLRCVKIQVKDQATEKTTVRVDRRVVRADKELNPNLLHRPSPLRVLRNSEAAGGTMKAQNNRHRTSSPEKVGVAEVKGNVVRAEMGQDKKAAGAGSSSGSEAPVWPKFTIGLTNKEKEADFLVIKGTKLPQRPKKRAKFVQRTLNLISPGMWLSDLTIERYEVREKKIAKKKPRGLKAMGNMESDSE</sequence>
<accession>A0A3S3Q2K3</accession>
<evidence type="ECO:0000256" key="1">
    <source>
        <dbReference type="SAM" id="MobiDB-lite"/>
    </source>
</evidence>
<dbReference type="PANTHER" id="PTHR33130:SF45">
    <property type="entry name" value="OS05G0541700 PROTEIN"/>
    <property type="match status" value="1"/>
</dbReference>
<organism evidence="2 3">
    <name type="scientific">Cinnamomum micranthum f. kanehirae</name>
    <dbReference type="NCBI Taxonomy" id="337451"/>
    <lineage>
        <taxon>Eukaryota</taxon>
        <taxon>Viridiplantae</taxon>
        <taxon>Streptophyta</taxon>
        <taxon>Embryophyta</taxon>
        <taxon>Tracheophyta</taxon>
        <taxon>Spermatophyta</taxon>
        <taxon>Magnoliopsida</taxon>
        <taxon>Magnoliidae</taxon>
        <taxon>Laurales</taxon>
        <taxon>Lauraceae</taxon>
        <taxon>Cinnamomum</taxon>
    </lineage>
</organism>
<name>A0A3S3Q2K3_9MAGN</name>
<protein>
    <submittedName>
        <fullName evidence="2">Integrator complex subunit 6</fullName>
    </submittedName>
</protein>
<dbReference type="PANTHER" id="PTHR33130">
    <property type="entry name" value="PUTATIVE (DUF1639)-RELATED"/>
    <property type="match status" value="1"/>
</dbReference>
<reference evidence="2 3" key="1">
    <citation type="journal article" date="2019" name="Nat. Plants">
        <title>Stout camphor tree genome fills gaps in understanding of flowering plant genome evolution.</title>
        <authorList>
            <person name="Chaw S.M."/>
            <person name="Liu Y.C."/>
            <person name="Wu Y.W."/>
            <person name="Wang H.Y."/>
            <person name="Lin C.I."/>
            <person name="Wu C.S."/>
            <person name="Ke H.M."/>
            <person name="Chang L.Y."/>
            <person name="Hsu C.Y."/>
            <person name="Yang H.T."/>
            <person name="Sudianto E."/>
            <person name="Hsu M.H."/>
            <person name="Wu K.P."/>
            <person name="Wang L.N."/>
            <person name="Leebens-Mack J.H."/>
            <person name="Tsai I.J."/>
        </authorList>
    </citation>
    <scope>NUCLEOTIDE SEQUENCE [LARGE SCALE GENOMIC DNA]</scope>
    <source>
        <strain evidence="3">cv. Chaw 1501</strain>
        <tissue evidence="2">Young leaves</tissue>
    </source>
</reference>
<keyword evidence="3" id="KW-1185">Reference proteome</keyword>
<feature type="region of interest" description="Disordered" evidence="1">
    <location>
        <begin position="1"/>
        <end position="28"/>
    </location>
</feature>
<evidence type="ECO:0000313" key="2">
    <source>
        <dbReference type="EMBL" id="RWR78112.1"/>
    </source>
</evidence>
<dbReference type="EMBL" id="QPKB01000002">
    <property type="protein sequence ID" value="RWR78112.1"/>
    <property type="molecule type" value="Genomic_DNA"/>
</dbReference>
<dbReference type="Proteomes" id="UP000283530">
    <property type="component" value="Unassembled WGS sequence"/>
</dbReference>
<comment type="caution">
    <text evidence="2">The sequence shown here is derived from an EMBL/GenBank/DDBJ whole genome shotgun (WGS) entry which is preliminary data.</text>
</comment>
<dbReference type="AlphaFoldDB" id="A0A3S3Q2K3"/>
<evidence type="ECO:0000313" key="3">
    <source>
        <dbReference type="Proteomes" id="UP000283530"/>
    </source>
</evidence>
<dbReference type="OrthoDB" id="2018605at2759"/>
<dbReference type="InterPro" id="IPR012438">
    <property type="entry name" value="DUF1639"/>
</dbReference>
<dbReference type="Pfam" id="PF07797">
    <property type="entry name" value="DUF1639"/>
    <property type="match status" value="1"/>
</dbReference>
<feature type="compositionally biased region" description="Low complexity" evidence="1">
    <location>
        <begin position="12"/>
        <end position="21"/>
    </location>
</feature>
<gene>
    <name evidence="2" type="ORF">CKAN_00662200</name>
</gene>